<dbReference type="PANTHER" id="PTHR36234:SF5">
    <property type="entry name" value="LYSYL ENDOPEPTIDASE"/>
    <property type="match status" value="1"/>
</dbReference>
<dbReference type="Proteomes" id="UP001300672">
    <property type="component" value="Chromosome"/>
</dbReference>
<dbReference type="GO" id="GO:0004252">
    <property type="term" value="F:serine-type endopeptidase activity"/>
    <property type="evidence" value="ECO:0007669"/>
    <property type="project" value="InterPro"/>
</dbReference>
<feature type="signal peptide" evidence="2">
    <location>
        <begin position="1"/>
        <end position="19"/>
    </location>
</feature>
<evidence type="ECO:0000313" key="3">
    <source>
        <dbReference type="EMBL" id="WGZ91430.1"/>
    </source>
</evidence>
<gene>
    <name evidence="3" type="ORF">QJT80_02905</name>
</gene>
<sequence>MLRILILLGLLSMAWTCNAAVFVPPETFQPPITKAAATKAQLRLPISSATTRTAKAQSLGSKPNAYRLPSLSSNEQQRLQQTDNSGYKAYRIGVGRELPTSLKQVVDLNQWTWTPVVGGQAAHFTLSSTGATRLRAQLQLGNWPQGVELRVFSPTDSSVVQMLNTSAYSMLWTETMAGDSLGLELFVPDAVTISEIEFSILQLSHLVLDPSNANLKATVTTDPALSCLVDIKCDTAEWQDTGQAVARYVFTEQDGNSFLCSGTLLADRDTSTQIPYFLTAAHCVNNDYAASNMEFYWMYQSTTCGGADATYSQTTGGAVLHATDGNLDSTLVELKNFPPLGVTLAGWTTTSLSSAQTVTGIHHPQGYPKKISQGQFMGRVKVTPTSNGGYMFTSDPNGAYSKVQWSSGVTAPGSSGSGIWVKQNGIAYLNGTLLGGSSSCTTPTAPDEYSRLELFYPSIKAWLDTPAIEPSFSLLNPATKPNALVDGVIIERYLAGKRGSALTVGVVNETLDTLTLEKRLSAAQSILDIDADGSADTVHDAVLLNRYLLGLRGNSLISNLNLAKSERNTAASIESYLQSQLTKTP</sequence>
<keyword evidence="2" id="KW-0732">Signal</keyword>
<keyword evidence="3" id="KW-0378">Hydrolase</keyword>
<feature type="chain" id="PRO_5041647166" evidence="2">
    <location>
        <begin position="20"/>
        <end position="585"/>
    </location>
</feature>
<proteinExistence type="predicted"/>
<dbReference type="KEGG" id="tdu:QJT80_02905"/>
<protein>
    <submittedName>
        <fullName evidence="3">Serine protease</fullName>
    </submittedName>
</protein>
<feature type="region of interest" description="Disordered" evidence="1">
    <location>
        <begin position="53"/>
        <end position="79"/>
    </location>
</feature>
<dbReference type="Pfam" id="PF13365">
    <property type="entry name" value="Trypsin_2"/>
    <property type="match status" value="1"/>
</dbReference>
<dbReference type="EMBL" id="CP124755">
    <property type="protein sequence ID" value="WGZ91430.1"/>
    <property type="molecule type" value="Genomic_DNA"/>
</dbReference>
<reference evidence="3" key="2">
    <citation type="submission" date="2023-04" db="EMBL/GenBank/DDBJ databases">
        <authorList>
            <person name="Beletskiy A.V."/>
            <person name="Mardanov A.V."/>
            <person name="Ravin N.V."/>
        </authorList>
    </citation>
    <scope>NUCLEOTIDE SEQUENCE</scope>
    <source>
        <strain evidence="3">GKL-01</strain>
    </source>
</reference>
<evidence type="ECO:0000256" key="2">
    <source>
        <dbReference type="SAM" id="SignalP"/>
    </source>
</evidence>
<dbReference type="GO" id="GO:0006508">
    <property type="term" value="P:proteolysis"/>
    <property type="evidence" value="ECO:0007669"/>
    <property type="project" value="UniProtKB-KW"/>
</dbReference>
<dbReference type="SUPFAM" id="SSF50494">
    <property type="entry name" value="Trypsin-like serine proteases"/>
    <property type="match status" value="1"/>
</dbReference>
<keyword evidence="3" id="KW-0645">Protease</keyword>
<dbReference type="AlphaFoldDB" id="A0AA95H739"/>
<evidence type="ECO:0000256" key="1">
    <source>
        <dbReference type="SAM" id="MobiDB-lite"/>
    </source>
</evidence>
<dbReference type="InterPro" id="IPR018114">
    <property type="entry name" value="TRYPSIN_HIS"/>
</dbReference>
<accession>A0AA95H739</accession>
<name>A0AA95H739_9GAMM</name>
<dbReference type="InterPro" id="IPR009003">
    <property type="entry name" value="Peptidase_S1_PA"/>
</dbReference>
<dbReference type="InterPro" id="IPR043504">
    <property type="entry name" value="Peptidase_S1_PA_chymotrypsin"/>
</dbReference>
<feature type="compositionally biased region" description="Polar residues" evidence="1">
    <location>
        <begin position="70"/>
        <end position="79"/>
    </location>
</feature>
<organism evidence="3">
    <name type="scientific">Candidatus Thiocaldithrix dubininis</name>
    <dbReference type="NCBI Taxonomy" id="3080823"/>
    <lineage>
        <taxon>Bacteria</taxon>
        <taxon>Pseudomonadati</taxon>
        <taxon>Pseudomonadota</taxon>
        <taxon>Gammaproteobacteria</taxon>
        <taxon>Thiotrichales</taxon>
        <taxon>Thiotrichaceae</taxon>
        <taxon>Candidatus Thiocaldithrix</taxon>
    </lineage>
</organism>
<dbReference type="Gene3D" id="2.40.10.10">
    <property type="entry name" value="Trypsin-like serine proteases"/>
    <property type="match status" value="2"/>
</dbReference>
<dbReference type="PANTHER" id="PTHR36234">
    <property type="entry name" value="LYSYL ENDOPEPTIDASE"/>
    <property type="match status" value="1"/>
</dbReference>
<reference evidence="3" key="1">
    <citation type="journal article" date="2023" name="Int. J. Mol. Sci.">
        <title>Metagenomics Revealed a New Genus 'Candidatus Thiocaldithrix dubininis' gen. nov., sp. nov. and a New Species 'Candidatus Thiothrix putei' sp. nov. in the Family Thiotrichaceae, Some Members of Which Have Traits of Both Na+- and H+-Motive Energetics.</title>
        <authorList>
            <person name="Ravin N.V."/>
            <person name="Muntyan M.S."/>
            <person name="Smolyakov D.D."/>
            <person name="Rudenko T.S."/>
            <person name="Beletsky A.V."/>
            <person name="Mardanov A.V."/>
            <person name="Grabovich M.Y."/>
        </authorList>
    </citation>
    <scope>NUCLEOTIDE SEQUENCE</scope>
    <source>
        <strain evidence="3">GKL-01</strain>
    </source>
</reference>
<dbReference type="PROSITE" id="PS00134">
    <property type="entry name" value="TRYPSIN_HIS"/>
    <property type="match status" value="1"/>
</dbReference>